<protein>
    <recommendedName>
        <fullName evidence="3">Phosphoribosyl transferase domain protein</fullName>
    </recommendedName>
</protein>
<gene>
    <name evidence="1" type="ORF">PIGHUM_03604</name>
</gene>
<dbReference type="AlphaFoldDB" id="A0A3P4B5D6"/>
<organism evidence="1 2">
    <name type="scientific">Pigmentiphaga humi</name>
    <dbReference type="NCBI Taxonomy" id="2478468"/>
    <lineage>
        <taxon>Bacteria</taxon>
        <taxon>Pseudomonadati</taxon>
        <taxon>Pseudomonadota</taxon>
        <taxon>Betaproteobacteria</taxon>
        <taxon>Burkholderiales</taxon>
        <taxon>Alcaligenaceae</taxon>
        <taxon>Pigmentiphaga</taxon>
    </lineage>
</organism>
<accession>A0A3P4B5D6</accession>
<dbReference type="Proteomes" id="UP000277294">
    <property type="component" value="Unassembled WGS sequence"/>
</dbReference>
<name>A0A3P4B5D6_9BURK</name>
<proteinExistence type="predicted"/>
<evidence type="ECO:0008006" key="3">
    <source>
        <dbReference type="Google" id="ProtNLM"/>
    </source>
</evidence>
<reference evidence="1 2" key="1">
    <citation type="submission" date="2018-10" db="EMBL/GenBank/DDBJ databases">
        <authorList>
            <person name="Criscuolo A."/>
        </authorList>
    </citation>
    <scope>NUCLEOTIDE SEQUENCE [LARGE SCALE GENOMIC DNA]</scope>
    <source>
        <strain evidence="1">DnA1</strain>
    </source>
</reference>
<keyword evidence="2" id="KW-1185">Reference proteome</keyword>
<dbReference type="EMBL" id="UWPJ01000027">
    <property type="protein sequence ID" value="VCU71519.1"/>
    <property type="molecule type" value="Genomic_DNA"/>
</dbReference>
<evidence type="ECO:0000313" key="2">
    <source>
        <dbReference type="Proteomes" id="UP000277294"/>
    </source>
</evidence>
<dbReference type="RefSeq" id="WP_124081116.1">
    <property type="nucleotide sequence ID" value="NZ_UWPJ01000027.1"/>
</dbReference>
<evidence type="ECO:0000313" key="1">
    <source>
        <dbReference type="EMBL" id="VCU71519.1"/>
    </source>
</evidence>
<dbReference type="OrthoDB" id="6637825at2"/>
<sequence length="229" mass="26224">MNMPPRLTVVGEQERPDHWYLPADAQCFFWGEYTPYEHTQGKRWNFSATNQLIANFKKGVDRRDRPDWHYKQQAICQVATAFSRFWKWADTHQNHRLALIPIPPSKPRHNPLYDTRMVDMLNQLAQLVDLPLDIRDCLSFSGANAASHETAERPSPDELQADLSFDEAAGRRVQPPTVVFLFDDMLTTGAHYVAAARKLTDAYPGTQIIGNFVARRLIPDPFDDSRIGS</sequence>